<dbReference type="RefSeq" id="WP_106215555.1">
    <property type="nucleotide sequence ID" value="NZ_PVZF01000022.1"/>
</dbReference>
<dbReference type="GO" id="GO:0016491">
    <property type="term" value="F:oxidoreductase activity"/>
    <property type="evidence" value="ECO:0007669"/>
    <property type="project" value="UniProtKB-KW"/>
</dbReference>
<dbReference type="SUPFAM" id="SSF51735">
    <property type="entry name" value="NAD(P)-binding Rossmann-fold domains"/>
    <property type="match status" value="1"/>
</dbReference>
<protein>
    <submittedName>
        <fullName evidence="4">3-oxoacyl-[acyl-carrier protein] reductase</fullName>
    </submittedName>
</protein>
<dbReference type="InterPro" id="IPR002347">
    <property type="entry name" value="SDR_fam"/>
</dbReference>
<dbReference type="PRINTS" id="PR00081">
    <property type="entry name" value="GDHRDH"/>
</dbReference>
<dbReference type="PROSITE" id="PS00061">
    <property type="entry name" value="ADH_SHORT"/>
    <property type="match status" value="1"/>
</dbReference>
<sequence>MSAPLLQGRRALVVGGGGEIGAAVAELFAVNGAAVVVADRPGTIASRTITASSRFETVDIDVTDQSSTRAAVAAATALLGGHVEIVVNSAGILEQVAVREMTLAQWQRTIDIDLTGTFLVAQAVLDPMLQAGWGRIINVGSQLGLLGGQTLAHYAAAKAGVIGFTKSLAREVASQGVLVNTIAPGPIDTEMTARVDEAWKKEKRADLPLGRFGTPAEVAPTALLLASDPGGNLYVGQTLGPNSGDVMP</sequence>
<comment type="caution">
    <text evidence="4">The sequence shown here is derived from an EMBL/GenBank/DDBJ whole genome shotgun (WGS) entry which is preliminary data.</text>
</comment>
<dbReference type="Pfam" id="PF13561">
    <property type="entry name" value="adh_short_C2"/>
    <property type="match status" value="1"/>
</dbReference>
<dbReference type="OrthoDB" id="7064009at2"/>
<dbReference type="FunFam" id="3.40.50.720:FF:000173">
    <property type="entry name" value="3-oxoacyl-[acyl-carrier protein] reductase"/>
    <property type="match status" value="1"/>
</dbReference>
<proteinExistence type="inferred from homology"/>
<dbReference type="SMART" id="SM00822">
    <property type="entry name" value="PKS_KR"/>
    <property type="match status" value="1"/>
</dbReference>
<organism evidence="4 5">
    <name type="scientific">Kineococcus rhizosphaerae</name>
    <dbReference type="NCBI Taxonomy" id="559628"/>
    <lineage>
        <taxon>Bacteria</taxon>
        <taxon>Bacillati</taxon>
        <taxon>Actinomycetota</taxon>
        <taxon>Actinomycetes</taxon>
        <taxon>Kineosporiales</taxon>
        <taxon>Kineosporiaceae</taxon>
        <taxon>Kineococcus</taxon>
    </lineage>
</organism>
<accession>A0A2T0QUZ5</accession>
<evidence type="ECO:0000259" key="3">
    <source>
        <dbReference type="SMART" id="SM00822"/>
    </source>
</evidence>
<feature type="domain" description="Ketoreductase" evidence="3">
    <location>
        <begin position="9"/>
        <end position="190"/>
    </location>
</feature>
<dbReference type="EMBL" id="PVZF01000022">
    <property type="protein sequence ID" value="PRY08945.1"/>
    <property type="molecule type" value="Genomic_DNA"/>
</dbReference>
<dbReference type="InterPro" id="IPR036291">
    <property type="entry name" value="NAD(P)-bd_dom_sf"/>
</dbReference>
<dbReference type="PANTHER" id="PTHR42879">
    <property type="entry name" value="3-OXOACYL-(ACYL-CARRIER-PROTEIN) REDUCTASE"/>
    <property type="match status" value="1"/>
</dbReference>
<evidence type="ECO:0000313" key="5">
    <source>
        <dbReference type="Proteomes" id="UP000238083"/>
    </source>
</evidence>
<evidence type="ECO:0000313" key="4">
    <source>
        <dbReference type="EMBL" id="PRY08945.1"/>
    </source>
</evidence>
<dbReference type="Gene3D" id="3.40.50.720">
    <property type="entry name" value="NAD(P)-binding Rossmann-like Domain"/>
    <property type="match status" value="1"/>
</dbReference>
<evidence type="ECO:0000256" key="1">
    <source>
        <dbReference type="ARBA" id="ARBA00006484"/>
    </source>
</evidence>
<gene>
    <name evidence="4" type="ORF">CLV37_12222</name>
</gene>
<dbReference type="InterPro" id="IPR057326">
    <property type="entry name" value="KR_dom"/>
</dbReference>
<keyword evidence="2" id="KW-0560">Oxidoreductase</keyword>
<dbReference type="PANTHER" id="PTHR42879:SF2">
    <property type="entry name" value="3-OXOACYL-[ACYL-CARRIER-PROTEIN] REDUCTASE FABG"/>
    <property type="match status" value="1"/>
</dbReference>
<dbReference type="InterPro" id="IPR050259">
    <property type="entry name" value="SDR"/>
</dbReference>
<comment type="similarity">
    <text evidence="1">Belongs to the short-chain dehydrogenases/reductases (SDR) family.</text>
</comment>
<dbReference type="AlphaFoldDB" id="A0A2T0QUZ5"/>
<evidence type="ECO:0000256" key="2">
    <source>
        <dbReference type="ARBA" id="ARBA00023002"/>
    </source>
</evidence>
<dbReference type="GO" id="GO:0032787">
    <property type="term" value="P:monocarboxylic acid metabolic process"/>
    <property type="evidence" value="ECO:0007669"/>
    <property type="project" value="UniProtKB-ARBA"/>
</dbReference>
<name>A0A2T0QUZ5_9ACTN</name>
<reference evidence="4 5" key="1">
    <citation type="submission" date="2018-03" db="EMBL/GenBank/DDBJ databases">
        <title>Genomic Encyclopedia of Archaeal and Bacterial Type Strains, Phase II (KMG-II): from individual species to whole genera.</title>
        <authorList>
            <person name="Goeker M."/>
        </authorList>
    </citation>
    <scope>NUCLEOTIDE SEQUENCE [LARGE SCALE GENOMIC DNA]</scope>
    <source>
        <strain evidence="4 5">DSM 19711</strain>
    </source>
</reference>
<dbReference type="PRINTS" id="PR00080">
    <property type="entry name" value="SDRFAMILY"/>
</dbReference>
<dbReference type="Proteomes" id="UP000238083">
    <property type="component" value="Unassembled WGS sequence"/>
</dbReference>
<dbReference type="InterPro" id="IPR020904">
    <property type="entry name" value="Sc_DH/Rdtase_CS"/>
</dbReference>
<keyword evidence="5" id="KW-1185">Reference proteome</keyword>